<feature type="region of interest" description="Disordered" evidence="2">
    <location>
        <begin position="216"/>
        <end position="249"/>
    </location>
</feature>
<feature type="region of interest" description="Disordered" evidence="2">
    <location>
        <begin position="418"/>
        <end position="449"/>
    </location>
</feature>
<dbReference type="Pfam" id="PF00076">
    <property type="entry name" value="RRM_1"/>
    <property type="match status" value="2"/>
</dbReference>
<name>A0A0G4HY73_9ALVE</name>
<dbReference type="GO" id="GO:0003723">
    <property type="term" value="F:RNA binding"/>
    <property type="evidence" value="ECO:0007669"/>
    <property type="project" value="UniProtKB-UniRule"/>
</dbReference>
<keyword evidence="1" id="KW-0694">RNA-binding</keyword>
<dbReference type="AlphaFoldDB" id="A0A0G4HY73"/>
<evidence type="ECO:0000259" key="3">
    <source>
        <dbReference type="PROSITE" id="PS50102"/>
    </source>
</evidence>
<feature type="compositionally biased region" description="Gly residues" evidence="2">
    <location>
        <begin position="228"/>
        <end position="249"/>
    </location>
</feature>
<dbReference type="Gene3D" id="3.30.70.330">
    <property type="match status" value="2"/>
</dbReference>
<proteinExistence type="predicted"/>
<feature type="domain" description="RRM" evidence="3">
    <location>
        <begin position="40"/>
        <end position="116"/>
    </location>
</feature>
<protein>
    <recommendedName>
        <fullName evidence="3">RRM domain-containing protein</fullName>
    </recommendedName>
</protein>
<evidence type="ECO:0000256" key="2">
    <source>
        <dbReference type="SAM" id="MobiDB-lite"/>
    </source>
</evidence>
<reference evidence="4" key="1">
    <citation type="submission" date="2014-11" db="EMBL/GenBank/DDBJ databases">
        <authorList>
            <person name="Otto D Thomas"/>
            <person name="Naeem Raeece"/>
        </authorList>
    </citation>
    <scope>NUCLEOTIDE SEQUENCE</scope>
</reference>
<dbReference type="EMBL" id="CDMZ01004355">
    <property type="protein sequence ID" value="CEM49494.1"/>
    <property type="molecule type" value="Genomic_DNA"/>
</dbReference>
<dbReference type="PANTHER" id="PTHR48035:SF2">
    <property type="entry name" value="RNA-BINDING REGION RNP-1 DOMAIN-CONTAINING PROTEIN"/>
    <property type="match status" value="1"/>
</dbReference>
<dbReference type="InterPro" id="IPR053260">
    <property type="entry name" value="hnRNP"/>
</dbReference>
<dbReference type="PROSITE" id="PS50102">
    <property type="entry name" value="RRM"/>
    <property type="match status" value="2"/>
</dbReference>
<dbReference type="InterPro" id="IPR000504">
    <property type="entry name" value="RRM_dom"/>
</dbReference>
<dbReference type="SUPFAM" id="SSF54928">
    <property type="entry name" value="RNA-binding domain, RBD"/>
    <property type="match status" value="2"/>
</dbReference>
<evidence type="ECO:0000313" key="4">
    <source>
        <dbReference type="EMBL" id="CEM49494.1"/>
    </source>
</evidence>
<dbReference type="PANTHER" id="PTHR48035">
    <property type="entry name" value="HETEROGENEOUS NUCLEAR RIBONUCLEOPROTEIN 1"/>
    <property type="match status" value="1"/>
</dbReference>
<sequence length="449" mass="46483">MEDPYAASSHPVAPAAAVKDETKGAAPGAAGGQGSAEDEMAVYVSGLHHNTMRETIKDYFAQFGDLRDSTIFFDRDGTSKGEGIVRFKTIDALSRCLSAPNHIIEGRNAVVKKADQVAMPDRQLTKQYVKSTKCFVGGLPPTCDKEKLSAYFSQFGRLTDAAVMYEGVTRRPRGFGFVEFETQEAMEAVMANYKDHHIDGKWVEVKRAVNRDAPDSAYEAMGGKPPRMGGGPRRGGGGGGPRGDFYGGGAMRDGRGGGYGGYRGGGGYERDSLGGAYGSYADRYRYPTARDPYGAPGLASVAVASGSRDPYAMPPTRTGADPYAEWSASRGRDPYGTAGYGGAYGAAPSGRGYAGMASTAGSDPYADPYAGSAGYGTRAGAAALGYGGYGGTSGGRSLGGDAYGYGGSGGGQTHTAAARALMQLSGGDSRDPYGASAGSSRLPPRASPY</sequence>
<feature type="region of interest" description="Disordered" evidence="2">
    <location>
        <begin position="1"/>
        <end position="35"/>
    </location>
</feature>
<dbReference type="SMART" id="SM00360">
    <property type="entry name" value="RRM"/>
    <property type="match status" value="2"/>
</dbReference>
<feature type="compositionally biased region" description="Low complexity" evidence="2">
    <location>
        <begin position="1"/>
        <end position="17"/>
    </location>
</feature>
<dbReference type="VEuPathDB" id="CryptoDB:Cvel_9434"/>
<dbReference type="InterPro" id="IPR035979">
    <property type="entry name" value="RBD_domain_sf"/>
</dbReference>
<feature type="domain" description="RRM" evidence="3">
    <location>
        <begin position="132"/>
        <end position="210"/>
    </location>
</feature>
<accession>A0A0G4HY73</accession>
<organism evidence="4">
    <name type="scientific">Chromera velia CCMP2878</name>
    <dbReference type="NCBI Taxonomy" id="1169474"/>
    <lineage>
        <taxon>Eukaryota</taxon>
        <taxon>Sar</taxon>
        <taxon>Alveolata</taxon>
        <taxon>Colpodellida</taxon>
        <taxon>Chromeraceae</taxon>
        <taxon>Chromera</taxon>
    </lineage>
</organism>
<evidence type="ECO:0000256" key="1">
    <source>
        <dbReference type="PROSITE-ProRule" id="PRU00176"/>
    </source>
</evidence>
<dbReference type="InterPro" id="IPR012677">
    <property type="entry name" value="Nucleotide-bd_a/b_plait_sf"/>
</dbReference>
<gene>
    <name evidence="4" type="ORF">Cvel_9434</name>
</gene>